<dbReference type="InterPro" id="IPR036271">
    <property type="entry name" value="Tet_transcr_reg_TetR-rel_C_sf"/>
</dbReference>
<evidence type="ECO:0000259" key="5">
    <source>
        <dbReference type="PROSITE" id="PS50977"/>
    </source>
</evidence>
<dbReference type="Gene3D" id="1.10.357.10">
    <property type="entry name" value="Tetracycline Repressor, domain 2"/>
    <property type="match status" value="1"/>
</dbReference>
<dbReference type="PANTHER" id="PTHR47506:SF1">
    <property type="entry name" value="HTH-TYPE TRANSCRIPTIONAL REGULATOR YJDC"/>
    <property type="match status" value="1"/>
</dbReference>
<comment type="caution">
    <text evidence="6">The sequence shown here is derived from an EMBL/GenBank/DDBJ whole genome shotgun (WGS) entry which is preliminary data.</text>
</comment>
<dbReference type="InterPro" id="IPR001647">
    <property type="entry name" value="HTH_TetR"/>
</dbReference>
<dbReference type="PROSITE" id="PS50977">
    <property type="entry name" value="HTH_TETR_2"/>
    <property type="match status" value="1"/>
</dbReference>
<keyword evidence="7" id="KW-1185">Reference proteome</keyword>
<evidence type="ECO:0000256" key="1">
    <source>
        <dbReference type="ARBA" id="ARBA00023015"/>
    </source>
</evidence>
<evidence type="ECO:0000256" key="2">
    <source>
        <dbReference type="ARBA" id="ARBA00023125"/>
    </source>
</evidence>
<keyword evidence="3" id="KW-0804">Transcription</keyword>
<dbReference type="Proteomes" id="UP000292027">
    <property type="component" value="Unassembled WGS sequence"/>
</dbReference>
<protein>
    <submittedName>
        <fullName evidence="6">TetR family transcriptional regulator</fullName>
    </submittedName>
</protein>
<evidence type="ECO:0000313" key="6">
    <source>
        <dbReference type="EMBL" id="RZU13684.1"/>
    </source>
</evidence>
<feature type="DNA-binding region" description="H-T-H motif" evidence="4">
    <location>
        <begin position="33"/>
        <end position="52"/>
    </location>
</feature>
<reference evidence="6 7" key="1">
    <citation type="journal article" date="2015" name="Stand. Genomic Sci.">
        <title>Genomic Encyclopedia of Bacterial and Archaeal Type Strains, Phase III: the genomes of soil and plant-associated and newly described type strains.</title>
        <authorList>
            <person name="Whitman W.B."/>
            <person name="Woyke T."/>
            <person name="Klenk H.P."/>
            <person name="Zhou Y."/>
            <person name="Lilburn T.G."/>
            <person name="Beck B.J."/>
            <person name="De Vos P."/>
            <person name="Vandamme P."/>
            <person name="Eisen J.A."/>
            <person name="Garrity G."/>
            <person name="Hugenholtz P."/>
            <person name="Kyrpides N.C."/>
        </authorList>
    </citation>
    <scope>NUCLEOTIDE SEQUENCE [LARGE SCALE GENOMIC DNA]</scope>
    <source>
        <strain evidence="6 7">VKM Ac-2540</strain>
    </source>
</reference>
<gene>
    <name evidence="6" type="ORF">EV645_4537</name>
</gene>
<evidence type="ECO:0000256" key="3">
    <source>
        <dbReference type="ARBA" id="ARBA00023163"/>
    </source>
</evidence>
<dbReference type="GO" id="GO:0003677">
    <property type="term" value="F:DNA binding"/>
    <property type="evidence" value="ECO:0007669"/>
    <property type="project" value="UniProtKB-UniRule"/>
</dbReference>
<dbReference type="EMBL" id="SHKR01000013">
    <property type="protein sequence ID" value="RZU13684.1"/>
    <property type="molecule type" value="Genomic_DNA"/>
</dbReference>
<feature type="domain" description="HTH tetR-type" evidence="5">
    <location>
        <begin position="10"/>
        <end position="70"/>
    </location>
</feature>
<dbReference type="SUPFAM" id="SSF48498">
    <property type="entry name" value="Tetracyclin repressor-like, C-terminal domain"/>
    <property type="match status" value="1"/>
</dbReference>
<dbReference type="AlphaFoldDB" id="A0A4Q7WTF3"/>
<dbReference type="Pfam" id="PF16925">
    <property type="entry name" value="TetR_C_13"/>
    <property type="match status" value="1"/>
</dbReference>
<dbReference type="Gene3D" id="1.10.10.60">
    <property type="entry name" value="Homeodomain-like"/>
    <property type="match status" value="1"/>
</dbReference>
<accession>A0A4Q7WTF3</accession>
<dbReference type="SUPFAM" id="SSF46689">
    <property type="entry name" value="Homeodomain-like"/>
    <property type="match status" value="1"/>
</dbReference>
<keyword evidence="1" id="KW-0805">Transcription regulation</keyword>
<proteinExistence type="predicted"/>
<keyword evidence="2 4" id="KW-0238">DNA-binding</keyword>
<sequence length="197" mass="20954">MMPGMADVKHFDEGEALATVEQLFWRRGSAATGIQDVVAATGLSRSSLYNAFGGKDDLYAAAARRYLDQRSRPMFDQVAADGRGLAAVRAFFDRLLRLRLSGEYAGWGCMMANANADNPPEAVRAVLAEHHAALRDALAVALTVAQSNEELRSGVEVEGAAELLTLLAYAVNLRSRSGATRAQLRSAVTAALAALAS</sequence>
<evidence type="ECO:0000256" key="4">
    <source>
        <dbReference type="PROSITE-ProRule" id="PRU00335"/>
    </source>
</evidence>
<dbReference type="PANTHER" id="PTHR47506">
    <property type="entry name" value="TRANSCRIPTIONAL REGULATORY PROTEIN"/>
    <property type="match status" value="1"/>
</dbReference>
<name>A0A4Q7WTF3_9ACTN</name>
<dbReference type="Pfam" id="PF00440">
    <property type="entry name" value="TetR_N"/>
    <property type="match status" value="1"/>
</dbReference>
<dbReference type="InterPro" id="IPR011075">
    <property type="entry name" value="TetR_C"/>
</dbReference>
<dbReference type="InterPro" id="IPR009057">
    <property type="entry name" value="Homeodomain-like_sf"/>
</dbReference>
<organism evidence="6 7">
    <name type="scientific">Kribbella rubisoli</name>
    <dbReference type="NCBI Taxonomy" id="3075929"/>
    <lineage>
        <taxon>Bacteria</taxon>
        <taxon>Bacillati</taxon>
        <taxon>Actinomycetota</taxon>
        <taxon>Actinomycetes</taxon>
        <taxon>Propionibacteriales</taxon>
        <taxon>Kribbellaceae</taxon>
        <taxon>Kribbella</taxon>
    </lineage>
</organism>
<evidence type="ECO:0000313" key="7">
    <source>
        <dbReference type="Proteomes" id="UP000292027"/>
    </source>
</evidence>